<reference evidence="3 4" key="1">
    <citation type="submission" date="2014-06" db="EMBL/GenBank/DDBJ databases">
        <title>Evolutionary Origins and Diversification of the Mycorrhizal Mutualists.</title>
        <authorList>
            <consortium name="DOE Joint Genome Institute"/>
            <consortium name="Mycorrhizal Genomics Consortium"/>
            <person name="Kohler A."/>
            <person name="Kuo A."/>
            <person name="Nagy L.G."/>
            <person name="Floudas D."/>
            <person name="Copeland A."/>
            <person name="Barry K.W."/>
            <person name="Cichocki N."/>
            <person name="Veneault-Fourrey C."/>
            <person name="LaButti K."/>
            <person name="Lindquist E.A."/>
            <person name="Lipzen A."/>
            <person name="Lundell T."/>
            <person name="Morin E."/>
            <person name="Murat C."/>
            <person name="Riley R."/>
            <person name="Ohm R."/>
            <person name="Sun H."/>
            <person name="Tunlid A."/>
            <person name="Henrissat B."/>
            <person name="Grigoriev I.V."/>
            <person name="Hibbett D.S."/>
            <person name="Martin F."/>
        </authorList>
    </citation>
    <scope>NUCLEOTIDE SEQUENCE [LARGE SCALE GENOMIC DNA]</scope>
    <source>
        <strain evidence="3 4">SS14</strain>
    </source>
</reference>
<dbReference type="Proteomes" id="UP000054279">
    <property type="component" value="Unassembled WGS sequence"/>
</dbReference>
<sequence>MRFSTLIVASALLVSQALAAAKFNVTINNANNTIVQALEQSVEPGGAGTVPANCTQQCQSILTTFKACDQTDVSCICTNNTAIGLENCQQCLFTALLVQNIRPSNPLVGSATLLSAFSTSCNKTDFPKLALNLTADWDGPQSLHLNSPINIIAVIAAAIIGMSSFYILWNIE</sequence>
<keyword evidence="1" id="KW-0812">Transmembrane</keyword>
<dbReference type="HOGENOM" id="CLU_132808_0_0_1"/>
<organism evidence="3 4">
    <name type="scientific">Sphaerobolus stellatus (strain SS14)</name>
    <dbReference type="NCBI Taxonomy" id="990650"/>
    <lineage>
        <taxon>Eukaryota</taxon>
        <taxon>Fungi</taxon>
        <taxon>Dikarya</taxon>
        <taxon>Basidiomycota</taxon>
        <taxon>Agaricomycotina</taxon>
        <taxon>Agaricomycetes</taxon>
        <taxon>Phallomycetidae</taxon>
        <taxon>Geastrales</taxon>
        <taxon>Sphaerobolaceae</taxon>
        <taxon>Sphaerobolus</taxon>
    </lineage>
</organism>
<keyword evidence="1" id="KW-0472">Membrane</keyword>
<proteinExistence type="predicted"/>
<keyword evidence="1" id="KW-1133">Transmembrane helix</keyword>
<feature type="signal peptide" evidence="2">
    <location>
        <begin position="1"/>
        <end position="19"/>
    </location>
</feature>
<evidence type="ECO:0000313" key="3">
    <source>
        <dbReference type="EMBL" id="KIJ36999.1"/>
    </source>
</evidence>
<dbReference type="OrthoDB" id="2953532at2759"/>
<evidence type="ECO:0000313" key="4">
    <source>
        <dbReference type="Proteomes" id="UP000054279"/>
    </source>
</evidence>
<name>A0A0C9UQM0_SPHS4</name>
<evidence type="ECO:0000256" key="2">
    <source>
        <dbReference type="SAM" id="SignalP"/>
    </source>
</evidence>
<evidence type="ECO:0000256" key="1">
    <source>
        <dbReference type="SAM" id="Phobius"/>
    </source>
</evidence>
<feature type="chain" id="PRO_5002214446" description="Extracellular membrane protein CFEM domain-containing protein" evidence="2">
    <location>
        <begin position="20"/>
        <end position="172"/>
    </location>
</feature>
<dbReference type="AlphaFoldDB" id="A0A0C9UQM0"/>
<evidence type="ECO:0008006" key="5">
    <source>
        <dbReference type="Google" id="ProtNLM"/>
    </source>
</evidence>
<accession>A0A0C9UQM0</accession>
<keyword evidence="2" id="KW-0732">Signal</keyword>
<protein>
    <recommendedName>
        <fullName evidence="5">Extracellular membrane protein CFEM domain-containing protein</fullName>
    </recommendedName>
</protein>
<dbReference type="EMBL" id="KN837173">
    <property type="protein sequence ID" value="KIJ36999.1"/>
    <property type="molecule type" value="Genomic_DNA"/>
</dbReference>
<keyword evidence="4" id="KW-1185">Reference proteome</keyword>
<gene>
    <name evidence="3" type="ORF">M422DRAFT_782026</name>
</gene>
<feature type="transmembrane region" description="Helical" evidence="1">
    <location>
        <begin position="149"/>
        <end position="169"/>
    </location>
</feature>